<dbReference type="GO" id="GO:0003676">
    <property type="term" value="F:nucleic acid binding"/>
    <property type="evidence" value="ECO:0007669"/>
    <property type="project" value="InterPro"/>
</dbReference>
<evidence type="ECO:0000313" key="3">
    <source>
        <dbReference type="Proteomes" id="UP001234989"/>
    </source>
</evidence>
<dbReference type="SUPFAM" id="SSF53098">
    <property type="entry name" value="Ribonuclease H-like"/>
    <property type="match status" value="1"/>
</dbReference>
<dbReference type="AlphaFoldDB" id="A0AAF0U9A0"/>
<proteinExistence type="predicted"/>
<dbReference type="Pfam" id="PF17919">
    <property type="entry name" value="RT_RNaseH_2"/>
    <property type="match status" value="1"/>
</dbReference>
<sequence length="248" mass="28582">MLTTTPILTLPEGSKSYVIYCDASRVSLGCVLMQRGKKELNVRKRRCLEFLKDYDMSVHYHPGKENPNSDLILLQLKGAVQHQRVEQVKVENKKPGGMTQEIKIPTWKWEVINMDFITDRGPPFTSHFWKSFQKGLGTKVNLRTSFHPLMDGQAECTIQTLEDMLRACVIDFKGSWDDHLPPIEFAFNNSYHSSIQMAPYEALCGHRFRSPVCWFEVGEESLIRQNSAHDAVEKVQLIRDRLKTTKSH</sequence>
<organism evidence="2 3">
    <name type="scientific">Solanum verrucosum</name>
    <dbReference type="NCBI Taxonomy" id="315347"/>
    <lineage>
        <taxon>Eukaryota</taxon>
        <taxon>Viridiplantae</taxon>
        <taxon>Streptophyta</taxon>
        <taxon>Embryophyta</taxon>
        <taxon>Tracheophyta</taxon>
        <taxon>Spermatophyta</taxon>
        <taxon>Magnoliopsida</taxon>
        <taxon>eudicotyledons</taxon>
        <taxon>Gunneridae</taxon>
        <taxon>Pentapetalae</taxon>
        <taxon>asterids</taxon>
        <taxon>lamiids</taxon>
        <taxon>Solanales</taxon>
        <taxon>Solanaceae</taxon>
        <taxon>Solanoideae</taxon>
        <taxon>Solaneae</taxon>
        <taxon>Solanum</taxon>
    </lineage>
</organism>
<dbReference type="Gene3D" id="3.30.420.10">
    <property type="entry name" value="Ribonuclease H-like superfamily/Ribonuclease H"/>
    <property type="match status" value="1"/>
</dbReference>
<dbReference type="InterPro" id="IPR012337">
    <property type="entry name" value="RNaseH-like_sf"/>
</dbReference>
<dbReference type="PANTHER" id="PTHR45835">
    <property type="entry name" value="YALI0A06105P"/>
    <property type="match status" value="1"/>
</dbReference>
<keyword evidence="3" id="KW-1185">Reference proteome</keyword>
<dbReference type="PANTHER" id="PTHR45835:SF91">
    <property type="entry name" value="RETROTRANSPOSON, TY3-GYPSY SUBCLASS-LIKE PROTEIN"/>
    <property type="match status" value="1"/>
</dbReference>
<protein>
    <recommendedName>
        <fullName evidence="1">Integrase catalytic domain-containing protein</fullName>
    </recommendedName>
</protein>
<dbReference type="InterPro" id="IPR043502">
    <property type="entry name" value="DNA/RNA_pol_sf"/>
</dbReference>
<feature type="domain" description="Integrase catalytic" evidence="1">
    <location>
        <begin position="116"/>
        <end position="207"/>
    </location>
</feature>
<dbReference type="EMBL" id="CP133619">
    <property type="protein sequence ID" value="WMV41903.1"/>
    <property type="molecule type" value="Genomic_DNA"/>
</dbReference>
<dbReference type="InterPro" id="IPR041577">
    <property type="entry name" value="RT_RNaseH_2"/>
</dbReference>
<dbReference type="SUPFAM" id="SSF56672">
    <property type="entry name" value="DNA/RNA polymerases"/>
    <property type="match status" value="1"/>
</dbReference>
<dbReference type="InterPro" id="IPR036397">
    <property type="entry name" value="RNaseH_sf"/>
</dbReference>
<reference evidence="2" key="1">
    <citation type="submission" date="2023-08" db="EMBL/GenBank/DDBJ databases">
        <title>A de novo genome assembly of Solanum verrucosum Schlechtendal, a Mexican diploid species geographically isolated from the other diploid A-genome species in potato relatives.</title>
        <authorList>
            <person name="Hosaka K."/>
        </authorList>
    </citation>
    <scope>NUCLEOTIDE SEQUENCE</scope>
    <source>
        <tissue evidence="2">Young leaves</tissue>
    </source>
</reference>
<dbReference type="InterPro" id="IPR001584">
    <property type="entry name" value="Integrase_cat-core"/>
</dbReference>
<evidence type="ECO:0000313" key="2">
    <source>
        <dbReference type="EMBL" id="WMV41903.1"/>
    </source>
</evidence>
<dbReference type="Proteomes" id="UP001234989">
    <property type="component" value="Chromosome 8"/>
</dbReference>
<dbReference type="PROSITE" id="PS50994">
    <property type="entry name" value="INTEGRASE"/>
    <property type="match status" value="1"/>
</dbReference>
<evidence type="ECO:0000259" key="1">
    <source>
        <dbReference type="PROSITE" id="PS50994"/>
    </source>
</evidence>
<accession>A0AAF0U9A0</accession>
<name>A0AAF0U9A0_SOLVR</name>
<gene>
    <name evidence="2" type="ORF">MTR67_035288</name>
</gene>
<dbReference type="GO" id="GO:0015074">
    <property type="term" value="P:DNA integration"/>
    <property type="evidence" value="ECO:0007669"/>
    <property type="project" value="InterPro"/>
</dbReference>